<dbReference type="InterPro" id="IPR042222">
    <property type="entry name" value="Dynein_2_N"/>
</dbReference>
<dbReference type="PANTHER" id="PTHR10676">
    <property type="entry name" value="DYNEIN HEAVY CHAIN FAMILY PROTEIN"/>
    <property type="match status" value="1"/>
</dbReference>
<protein>
    <submittedName>
        <fullName evidence="19">Si:dkey-11m19.5</fullName>
    </submittedName>
</protein>
<evidence type="ECO:0000256" key="3">
    <source>
        <dbReference type="ARBA" id="ARBA00022490"/>
    </source>
</evidence>
<organism evidence="19 20">
    <name type="scientific">Lates calcarifer</name>
    <name type="common">Barramundi</name>
    <name type="synonym">Holocentrus calcarifer</name>
    <dbReference type="NCBI Taxonomy" id="8187"/>
    <lineage>
        <taxon>Eukaryota</taxon>
        <taxon>Metazoa</taxon>
        <taxon>Chordata</taxon>
        <taxon>Craniata</taxon>
        <taxon>Vertebrata</taxon>
        <taxon>Euteleostomi</taxon>
        <taxon>Actinopterygii</taxon>
        <taxon>Neopterygii</taxon>
        <taxon>Teleostei</taxon>
        <taxon>Neoteleostei</taxon>
        <taxon>Acanthomorphata</taxon>
        <taxon>Carangaria</taxon>
        <taxon>Carangaria incertae sedis</taxon>
        <taxon>Centropomidae</taxon>
        <taxon>Lates</taxon>
    </lineage>
</organism>
<feature type="domain" description="Dynein heavy chain AAA module D4" evidence="16">
    <location>
        <begin position="2280"/>
        <end position="2538"/>
    </location>
</feature>
<dbReference type="GO" id="GO:0036156">
    <property type="term" value="C:inner dynein arm"/>
    <property type="evidence" value="ECO:0007669"/>
    <property type="project" value="TreeGrafter"/>
</dbReference>
<evidence type="ECO:0000259" key="13">
    <source>
        <dbReference type="Pfam" id="PF08393"/>
    </source>
</evidence>
<accession>A0A4W6G869</accession>
<dbReference type="Ensembl" id="ENSLCAT00010061735.1">
    <property type="protein sequence ID" value="ENSLCAP00010060115.1"/>
    <property type="gene ID" value="ENSLCAG00010027974.1"/>
</dbReference>
<dbReference type="GO" id="GO:0005874">
    <property type="term" value="C:microtubule"/>
    <property type="evidence" value="ECO:0007669"/>
    <property type="project" value="UniProtKB-KW"/>
</dbReference>
<dbReference type="Pfam" id="PF12774">
    <property type="entry name" value="AAA_6"/>
    <property type="match status" value="2"/>
</dbReference>
<dbReference type="Gene3D" id="3.40.50.300">
    <property type="entry name" value="P-loop containing nucleotide triphosphate hydrolases"/>
    <property type="match status" value="6"/>
</dbReference>
<dbReference type="PANTHER" id="PTHR10676:SF359">
    <property type="entry name" value="DYNEIN HEAVY CHAIN DOMAIN-CONTAINING PROTEIN 1"/>
    <property type="match status" value="1"/>
</dbReference>
<evidence type="ECO:0000256" key="6">
    <source>
        <dbReference type="ARBA" id="ARBA00022840"/>
    </source>
</evidence>
<keyword evidence="3" id="KW-0963">Cytoplasm</keyword>
<evidence type="ECO:0000256" key="8">
    <source>
        <dbReference type="ARBA" id="ARBA00023054"/>
    </source>
</evidence>
<evidence type="ECO:0000259" key="18">
    <source>
        <dbReference type="Pfam" id="PF17852"/>
    </source>
</evidence>
<keyword evidence="8 11" id="KW-0175">Coiled coil</keyword>
<dbReference type="Gene3D" id="1.10.8.710">
    <property type="match status" value="1"/>
</dbReference>
<keyword evidence="20" id="KW-1185">Reference proteome</keyword>
<evidence type="ECO:0000313" key="20">
    <source>
        <dbReference type="Proteomes" id="UP000314980"/>
    </source>
</evidence>
<dbReference type="Gene3D" id="1.20.920.20">
    <property type="match status" value="1"/>
</dbReference>
<dbReference type="GO" id="GO:0045505">
    <property type="term" value="F:dynein intermediate chain binding"/>
    <property type="evidence" value="ECO:0007669"/>
    <property type="project" value="InterPro"/>
</dbReference>
<dbReference type="Pfam" id="PF08393">
    <property type="entry name" value="DHC_N2"/>
    <property type="match status" value="1"/>
</dbReference>
<keyword evidence="7" id="KW-0243">Dynein</keyword>
<dbReference type="STRING" id="8187.ENSLCAP00010060115"/>
<dbReference type="GO" id="GO:0030317">
    <property type="term" value="P:flagellated sperm motility"/>
    <property type="evidence" value="ECO:0007669"/>
    <property type="project" value="TreeGrafter"/>
</dbReference>
<evidence type="ECO:0000256" key="5">
    <source>
        <dbReference type="ARBA" id="ARBA00022741"/>
    </source>
</evidence>
<evidence type="ECO:0000259" key="17">
    <source>
        <dbReference type="Pfam" id="PF12781"/>
    </source>
</evidence>
<reference evidence="19" key="3">
    <citation type="submission" date="2025-09" db="UniProtKB">
        <authorList>
            <consortium name="Ensembl"/>
        </authorList>
    </citation>
    <scope>IDENTIFICATION</scope>
</reference>
<dbReference type="InterPro" id="IPR035706">
    <property type="entry name" value="AAA_9"/>
</dbReference>
<sequence>MCDTCGFFQEISNSVLNSDFARDLTSDLSRIEHPPITGENKNSNGKTGCTKFCCWRLHRDLSAHWLVLPKQTQLMVQGNMVHGCYYPLSKTQLEWQISTNDSSKQADREQTKVMQKAELEIQQLCERYKWLVDINLFICQWSQVSLESMKGQPALRYEELIKKLRRWAERINTVPSSLSTSNQLFIIHCTHTKDTLGQQLRFIEEKVLEQLVEQIKLHSENLIADFERTTAELKTEPQDLHDLSRYALMVRESVKMLADMQERLEYIHSLQNTVCMNYREMTEQELTLKDKMLGLWDSFIPLLKEADSIVCHRLPSVANALNTMFSFLVCDLKNTVSKATSGPFLDPTQNTKEMVSKLNSMCAHVNSINAKLEQLNRNSQNLQEHTMDLTKLSMDVQKVKARKELWELIAAYTAWMEEWKQLLFSEVVVSQAQGKIAKWKEQALSLTSIIPAHDAVLQETLGILESLSSQLAVMAKLQSPTLRHKHLRAIFEGFGLLNVSERKVTVGELMSQQLHQEAHQELIFKMCRDAQAECNTEQTFQKLQREWKARLFRLDEFTHPVWKYCELQHGLTETEKPTEGIVSNLQTASHHPCKEERFIIIGLEIHFAEIENDLMTLSTMLKSPYTFEFRQEMEDWMQSLLDLEKLLDLFERYQQMWAFLTKMFDETLFSIKRDLLEQFQPVDDTFKEIVRSISADPHVLSFVNSKRKNDRFHGNSLCQILIGGLYTMEAISKQMVDPLDALREQFPRLWFLSDREVIQLLSFHPRPVTLQYFARKCFKGVHWLEVDREIPCNTRDVKTHGPTSGTHRQMKVLGVFASLQEHITFLSPLEPDLNALVWLSAFEKQLKLTMVQLMKQCAIVQNQLQPSSQDLECDKKAGDILFHMASRTKNIQPVLDVLSEYPLQCLLVAEEAVWCSVVLQAFQESSPVKLRNIKAYNSAKLKNLGCFIRNGVTGAKSESLVSKYTMMCLRALVLLTMSHAQQLSQLMEVQCVLDSSFEWLSLMKYHINSEDQSLKGSDDSACYVDVLGHRFQYGYEYFGPEDWMMVHTPPTDRAILGILLALTSYRCGFVNGPSMSGKKKTVVQLGKALGRQVVIIQCYPSMRLGVIQQMLFGALQTGAWLLLDTVDLLTQGVLSSLGQHLVDIQQSLCGLTGNRNQRTNDKPKDGTVDGADIVNPECHRVLGGKGISANLNYGCVLISSKGYTAEVPETLRLATRPVALTHPDYRIIAEVMLTSIGFTEAMSLSQRLVSLISLAKDSFCLPDFITDDQNCYLVILQKIISASEIHLKQSVRQCQFTDEAKGLASEKTDLMSSQNEPVRVADKDRKESEKSSRLRSSHVSIIQGLMEETAIVKAILSALLPVLYDHKKASQFYIIFKDAFPIACQFPLFQQYIEEEEKKQLKDAVTEELQRKQFHCDKEIICSALTLYQTMKFSPAVLLIGPSGSGKTTCYCALAGALNSLASKAVENVFENDNMIKGNAPQADPQISASNWNSVDTVVLFPNAMSHDEVFGCFCEKRGWQDGAVPKVLRVSERQEHRGFKLCDNKKRNDHMPIVKWLVMDGEPVGQPGWLDYLTTLCDPEDPFLSLPSGETLVPSQSYLKLLMEITDLSDASPSAVTRCSLIHFTGADLWKAVWKNEMDALYCAHRLDQRTLKMWNRLAEDLFSSTLGLLKEKALTSAIHSKGESFKSPVYGLQEIMSFVRILCALLQHFGKEVEKTETIPQSDKRDIALHGTQSKQQLLGRDLFLVAYIWGFGGHLHPRHWPQFDLLVRQALFTCRYKIVVPDKESVFEHFFSIDSKMFPKNMLLTNSIMPKYWKHTNLLNLMLEANQPVLLAGEPGTGKTSLCQTLLSFDKPHISLPASPLLSSRDLRTILKTISCQKYCKDSVGSAAKQPRLLLFVDDLHETPCDSFGKTSTALESLRQSISKGEILTFDTYHFKLLSSATISYMATCCVSGFSNHYSNVISSRLSRLFSIFVLPSLSIDIILSIHSPRLQVWLKEMPLKQSGEDMACCIITATKNLYHAVCDQFQPTVQRPYFMFSHHDLQKVFQGMYLWQPNIQNTGTTQKKEYALPGFPPVLPGPAASVLNIAHLWMHECMHIFSDRLCSEDERKTLMSLIAKVAATHYGVGLVDEPHPDSIDVSPKVTSLATHTLPTDTAGTYKEIGQSPETLSLPPEPKPAGQSDLKIDYTLTESSKEASLKTHPLQQLIVQHMEGIMPRLVYGPELSEALNSVDQQHNFKSSSCYKEQDLDTLLQKLSALVDRKEDSQGHKGHNIKSKYILHRERVRQLLHILRALLIPGGHGVLISSERGTGRRTTVRLAAYLTGYQLMEVHSGNEKKLHEILKEAGNRTRVDGGNVIILVHEEISQSVREELLLAMAHRTYPALYTEEELRNFVSRVTAVNNSRRYLMDSWVFDKYLSQVHRNVHVFLLMPFTTSDTSEIRANNITPCRDRQMIKALSLSCCAEVYQLWSSQSLVEVAVQCLKTCPNKMRREGSEASLSVAMAGIHQSACQYASVLLSAQPFSPQTYMDLIAHFGYLCNHLHKQWQDQANRLASVLSHSDVMNNTATQYKEHLKRLKEKTAETQKHEKMLLRAVDDHKSLLEDAQEKCVVEENKVYDLDEQINHAQKQVRPVFLSGLKILQCLNPSDLEEVRHYRDPPDGVVKIMDAICLLFNRPPGWDSAKQLLGQYNFFQELEFFDRYSLTSEQLQQLGQIVHSPQFVPESVREVSKACESLCRWVQAVYECCCIQHQMLVKQKLEVLVEEARGHLHLANQQKEDVLKRLEDVKLQLQFVQNNLEEQLLELHKAESMEREATVAAGQLEEHVRNWRAASQEAELHNQNLSGDALILAAIIAYLGPFAPDIRTELLSKWRELCQTGSININPKDPRTSLFTQSDPAPPHPPLGFHIPVSERLQQLLGRALGMKEWQLQDTVSARLVVQLLLWGYRSALVQRWPLLADIQQHLEISSQSWLIIGENTKLETECGMVVCADDPELLDKLDQAAEKGLRVLVTHVERGTPSPQFLARLAPPAPCPSGLMKHVRPTHPDFCLFLSTHLPVRLLSSEIHPSILAEVHVVDLSLSSEEIQELMLTQLLQAECKELLIQHLRFQNDKQLLQEKLVTEENALMDYILQSKTSLLQDCDFHPRMAACQEVMKKLQAEIKQLNEELDYHEALVAAPRQLVRLAAALYQALEEVSRLSPAYYFSLRGFITVIQKAFFVKGRPIVSYITGKVPRGIVPEVTNNMVAQLLVQYRPCLFKSHVAVLKLLVSVALLQHNQLCSEGERVAFIRGLQDIEHPVFKVKPSPTSTTSLPSWIPPQIHPELLRLEKILAFRGLISSLSSSSIQWQEYLHFPSSTVAGTVPCHSHSHLSLLQRALLWKTMLPNCLDGLADVIAACQLCLPVQTVGSEAPHTGNPESLAQYLVKHEGPIILTLPSLRGDKWTNIQPLHLINSLADCVAETKKVQVKVISFGALCNRESILSALNKAVNDGHWLVFNNCQLLEQWDDKVVAHISQLILPFRGRWSIKN</sequence>
<dbReference type="SUPFAM" id="SSF52540">
    <property type="entry name" value="P-loop containing nucleoside triphosphate hydrolases"/>
    <property type="match status" value="2"/>
</dbReference>
<proteinExistence type="inferred from homology"/>
<feature type="domain" description="Dynein heavy chain hydrolytic ATP-binding dynein motor region" evidence="14">
    <location>
        <begin position="1033"/>
        <end position="1148"/>
    </location>
</feature>
<dbReference type="InterPro" id="IPR013602">
    <property type="entry name" value="Dynein_heavy_linker"/>
</dbReference>
<dbReference type="Gene3D" id="1.20.140.100">
    <property type="entry name" value="Dynein heavy chain, N-terminal domain 2"/>
    <property type="match status" value="1"/>
</dbReference>
<dbReference type="Proteomes" id="UP000314980">
    <property type="component" value="Unassembled WGS sequence"/>
</dbReference>
<reference evidence="20" key="1">
    <citation type="submission" date="2015-09" db="EMBL/GenBank/DDBJ databases">
        <authorList>
            <person name="Sai Rama Sridatta P."/>
        </authorList>
    </citation>
    <scope>NUCLEOTIDE SEQUENCE [LARGE SCALE GENOMIC DNA]</scope>
</reference>
<feature type="region of interest" description="Disordered" evidence="12">
    <location>
        <begin position="1307"/>
        <end position="1332"/>
    </location>
</feature>
<evidence type="ECO:0000256" key="9">
    <source>
        <dbReference type="ARBA" id="ARBA00023175"/>
    </source>
</evidence>
<dbReference type="Pfam" id="PF12775">
    <property type="entry name" value="AAA_7"/>
    <property type="match status" value="1"/>
</dbReference>
<dbReference type="Pfam" id="PF12780">
    <property type="entry name" value="AAA_8"/>
    <property type="match status" value="1"/>
</dbReference>
<feature type="domain" description="Dynein heavy chain coiled coil stalk" evidence="15">
    <location>
        <begin position="2593"/>
        <end position="2871"/>
    </location>
</feature>
<evidence type="ECO:0000256" key="12">
    <source>
        <dbReference type="SAM" id="MobiDB-lite"/>
    </source>
</evidence>
<evidence type="ECO:0000313" key="19">
    <source>
        <dbReference type="Ensembl" id="ENSLCAP00010060115.1"/>
    </source>
</evidence>
<dbReference type="Pfam" id="PF17852">
    <property type="entry name" value="Dynein_AAA_lid"/>
    <property type="match status" value="1"/>
</dbReference>
<feature type="coiled-coil region" evidence="11">
    <location>
        <begin position="2770"/>
        <end position="2811"/>
    </location>
</feature>
<dbReference type="Pfam" id="PF12781">
    <property type="entry name" value="AAA_9"/>
    <property type="match status" value="1"/>
</dbReference>
<keyword evidence="6" id="KW-0067">ATP-binding</keyword>
<keyword evidence="5" id="KW-0547">Nucleotide-binding</keyword>
<dbReference type="GO" id="GO:0036126">
    <property type="term" value="C:sperm flagellum"/>
    <property type="evidence" value="ECO:0007669"/>
    <property type="project" value="TreeGrafter"/>
</dbReference>
<evidence type="ECO:0000259" key="15">
    <source>
        <dbReference type="Pfam" id="PF12777"/>
    </source>
</evidence>
<dbReference type="Gene3D" id="1.20.920.30">
    <property type="match status" value="1"/>
</dbReference>
<dbReference type="InterPro" id="IPR027417">
    <property type="entry name" value="P-loop_NTPase"/>
</dbReference>
<dbReference type="InterPro" id="IPR024317">
    <property type="entry name" value="Dynein_heavy_chain_D4_dom"/>
</dbReference>
<dbReference type="Gene3D" id="1.20.58.1120">
    <property type="match status" value="1"/>
</dbReference>
<feature type="domain" description="Dynein heavy chain AAA 5 extension" evidence="18">
    <location>
        <begin position="1697"/>
        <end position="1799"/>
    </location>
</feature>
<dbReference type="GeneTree" id="ENSGT00940000167693"/>
<dbReference type="GO" id="GO:0051959">
    <property type="term" value="F:dynein light intermediate chain binding"/>
    <property type="evidence" value="ECO:0007669"/>
    <property type="project" value="InterPro"/>
</dbReference>
<dbReference type="InterPro" id="IPR041466">
    <property type="entry name" value="Dynein_AAA5_ext"/>
</dbReference>
<evidence type="ECO:0000259" key="14">
    <source>
        <dbReference type="Pfam" id="PF12774"/>
    </source>
</evidence>
<keyword evidence="10" id="KW-0206">Cytoskeleton</keyword>
<feature type="coiled-coil region" evidence="11">
    <location>
        <begin position="365"/>
        <end position="392"/>
    </location>
</feature>
<keyword evidence="9" id="KW-0505">Motor protein</keyword>
<evidence type="ECO:0000256" key="4">
    <source>
        <dbReference type="ARBA" id="ARBA00022701"/>
    </source>
</evidence>
<dbReference type="GO" id="GO:0008569">
    <property type="term" value="F:minus-end-directed microtubule motor activity"/>
    <property type="evidence" value="ECO:0007669"/>
    <property type="project" value="TreeGrafter"/>
</dbReference>
<feature type="coiled-coil region" evidence="11">
    <location>
        <begin position="2561"/>
        <end position="2623"/>
    </location>
</feature>
<evidence type="ECO:0000256" key="1">
    <source>
        <dbReference type="ARBA" id="ARBA00004245"/>
    </source>
</evidence>
<dbReference type="InterPro" id="IPR035699">
    <property type="entry name" value="AAA_6"/>
</dbReference>
<dbReference type="InterPro" id="IPR042228">
    <property type="entry name" value="Dynein_linker_3"/>
</dbReference>
<name>A0A4W6G869_LATCA</name>
<evidence type="ECO:0000256" key="10">
    <source>
        <dbReference type="ARBA" id="ARBA00023212"/>
    </source>
</evidence>
<feature type="domain" description="Dynein heavy chain linker" evidence="13">
    <location>
        <begin position="397"/>
        <end position="857"/>
    </location>
</feature>
<dbReference type="InterPro" id="IPR043157">
    <property type="entry name" value="Dynein_AAA1S"/>
</dbReference>
<evidence type="ECO:0000256" key="11">
    <source>
        <dbReference type="SAM" id="Coils"/>
    </source>
</evidence>
<keyword evidence="4" id="KW-0493">Microtubule</keyword>
<evidence type="ECO:0000256" key="7">
    <source>
        <dbReference type="ARBA" id="ARBA00023017"/>
    </source>
</evidence>
<dbReference type="Pfam" id="PF12777">
    <property type="entry name" value="MT"/>
    <property type="match status" value="1"/>
</dbReference>
<feature type="domain" description="Dynein heavy chain hydrolytic ATP-binding dynein motor region" evidence="14">
    <location>
        <begin position="1183"/>
        <end position="1258"/>
    </location>
</feature>
<feature type="coiled-coil region" evidence="11">
    <location>
        <begin position="3148"/>
        <end position="3175"/>
    </location>
</feature>
<dbReference type="GO" id="GO:0005524">
    <property type="term" value="F:ATP binding"/>
    <property type="evidence" value="ECO:0007669"/>
    <property type="project" value="UniProtKB-KW"/>
</dbReference>
<evidence type="ECO:0000259" key="16">
    <source>
        <dbReference type="Pfam" id="PF12780"/>
    </source>
</evidence>
<reference evidence="19" key="2">
    <citation type="submission" date="2025-08" db="UniProtKB">
        <authorList>
            <consortium name="Ensembl"/>
        </authorList>
    </citation>
    <scope>IDENTIFICATION</scope>
</reference>
<dbReference type="InterPro" id="IPR024743">
    <property type="entry name" value="Dynein_HC_stalk"/>
</dbReference>
<dbReference type="InterPro" id="IPR026983">
    <property type="entry name" value="DHC"/>
</dbReference>
<feature type="domain" description="Dynein heavy chain ATP-binding dynein motor region" evidence="17">
    <location>
        <begin position="2953"/>
        <end position="3142"/>
    </location>
</feature>
<comment type="subcellular location">
    <subcellularLocation>
        <location evidence="1">Cytoplasm</location>
        <location evidence="1">Cytoskeleton</location>
    </subcellularLocation>
</comment>
<feature type="compositionally biased region" description="Basic and acidic residues" evidence="12">
    <location>
        <begin position="1319"/>
        <end position="1332"/>
    </location>
</feature>
<dbReference type="InParanoid" id="A0A4W6G869"/>
<comment type="similarity">
    <text evidence="2">Belongs to the dynein heavy chain family.</text>
</comment>
<dbReference type="Gene3D" id="3.20.180.20">
    <property type="entry name" value="Dynein heavy chain, N-terminal domain 2"/>
    <property type="match status" value="1"/>
</dbReference>
<evidence type="ECO:0000256" key="2">
    <source>
        <dbReference type="ARBA" id="ARBA00008887"/>
    </source>
</evidence>